<dbReference type="EMBL" id="UOGH01000101">
    <property type="protein sequence ID" value="VAX28890.1"/>
    <property type="molecule type" value="Genomic_DNA"/>
</dbReference>
<dbReference type="PANTHER" id="PTHR34354">
    <property type="entry name" value="NADPH-DEPENDENT 7-CYANO-7-DEAZAGUANINE REDUCTASE"/>
    <property type="match status" value="1"/>
</dbReference>
<gene>
    <name evidence="5" type="ORF">MNBD_NITROSPIRAE02-1543</name>
</gene>
<accession>A0A3B1D1M9</accession>
<dbReference type="Gene3D" id="3.30.1130.10">
    <property type="match status" value="1"/>
</dbReference>
<dbReference type="SUPFAM" id="SSF55620">
    <property type="entry name" value="Tetrahydrobiopterin biosynthesis enzymes-like"/>
    <property type="match status" value="1"/>
</dbReference>
<keyword evidence="2" id="KW-0671">Queuosine biosynthesis</keyword>
<evidence type="ECO:0000313" key="5">
    <source>
        <dbReference type="EMBL" id="VAX28890.1"/>
    </source>
</evidence>
<evidence type="ECO:0000256" key="3">
    <source>
        <dbReference type="ARBA" id="ARBA00022857"/>
    </source>
</evidence>
<name>A0A3B1D1M9_9ZZZZ</name>
<dbReference type="InterPro" id="IPR043133">
    <property type="entry name" value="GTP-CH-I_C/QueF"/>
</dbReference>
<protein>
    <submittedName>
        <fullName evidence="5">NADPH-dependent 7-cyano-7-deazaguanine reductase</fullName>
        <ecNumber evidence="5">1.7.1.13</ecNumber>
    </submittedName>
</protein>
<dbReference type="Pfam" id="PF14489">
    <property type="entry name" value="QueF"/>
    <property type="match status" value="1"/>
</dbReference>
<dbReference type="GO" id="GO:0008616">
    <property type="term" value="P:tRNA queuosine(34) biosynthetic process"/>
    <property type="evidence" value="ECO:0007669"/>
    <property type="project" value="UniProtKB-KW"/>
</dbReference>
<dbReference type="EC" id="1.7.1.13" evidence="5"/>
<keyword evidence="1" id="KW-0963">Cytoplasm</keyword>
<dbReference type="PANTHER" id="PTHR34354:SF1">
    <property type="entry name" value="NADPH-DEPENDENT 7-CYANO-7-DEAZAGUANINE REDUCTASE"/>
    <property type="match status" value="1"/>
</dbReference>
<evidence type="ECO:0000256" key="4">
    <source>
        <dbReference type="ARBA" id="ARBA00023002"/>
    </source>
</evidence>
<keyword evidence="4 5" id="KW-0560">Oxidoreductase</keyword>
<evidence type="ECO:0000256" key="2">
    <source>
        <dbReference type="ARBA" id="ARBA00022785"/>
    </source>
</evidence>
<dbReference type="GO" id="GO:0033739">
    <property type="term" value="F:preQ1 synthase activity"/>
    <property type="evidence" value="ECO:0007669"/>
    <property type="project" value="UniProtKB-EC"/>
</dbReference>
<dbReference type="InterPro" id="IPR029500">
    <property type="entry name" value="QueF"/>
</dbReference>
<reference evidence="5" key="1">
    <citation type="submission" date="2018-06" db="EMBL/GenBank/DDBJ databases">
        <authorList>
            <person name="Zhirakovskaya E."/>
        </authorList>
    </citation>
    <scope>NUCLEOTIDE SEQUENCE</scope>
</reference>
<proteinExistence type="inferred from homology"/>
<dbReference type="InterPro" id="IPR016856">
    <property type="entry name" value="QueF_type1"/>
</dbReference>
<organism evidence="5">
    <name type="scientific">hydrothermal vent metagenome</name>
    <dbReference type="NCBI Taxonomy" id="652676"/>
    <lineage>
        <taxon>unclassified sequences</taxon>
        <taxon>metagenomes</taxon>
        <taxon>ecological metagenomes</taxon>
    </lineage>
</organism>
<keyword evidence="3" id="KW-0521">NADP</keyword>
<dbReference type="NCBIfam" id="TIGR03139">
    <property type="entry name" value="QueF-II"/>
    <property type="match status" value="1"/>
</dbReference>
<dbReference type="HAMAP" id="MF_00818">
    <property type="entry name" value="QueF_type1"/>
    <property type="match status" value="1"/>
</dbReference>
<dbReference type="AlphaFoldDB" id="A0A3B1D1M9"/>
<dbReference type="InterPro" id="IPR050084">
    <property type="entry name" value="NADPH_dep_7-cyano-7-deazaG_red"/>
</dbReference>
<evidence type="ECO:0000256" key="1">
    <source>
        <dbReference type="ARBA" id="ARBA00022490"/>
    </source>
</evidence>
<sequence>MKYGEREIEGKKLEAWDNPFPERDYEVSITFGEFTCLCPRSGYPDFATIRIRYIPDIKIVELKSLKLYLNSFRNEHISHEEVTNSIYGQLQDMLNPRFIEVIGDFNPRGNVKTVIRVASDMGEKND</sequence>
<dbReference type="GO" id="GO:0005737">
    <property type="term" value="C:cytoplasm"/>
    <property type="evidence" value="ECO:0007669"/>
    <property type="project" value="InterPro"/>
</dbReference>
<dbReference type="PIRSF" id="PIRSF027377">
    <property type="entry name" value="Nitrile_oxidored_QueF"/>
    <property type="match status" value="1"/>
</dbReference>